<evidence type="ECO:0000313" key="7">
    <source>
        <dbReference type="EMBL" id="SDX94915.1"/>
    </source>
</evidence>
<dbReference type="PANTHER" id="PTHR30482">
    <property type="entry name" value="HIGH-AFFINITY BRANCHED-CHAIN AMINO ACID TRANSPORT SYSTEM PERMEASE"/>
    <property type="match status" value="1"/>
</dbReference>
<feature type="transmembrane region" description="Helical" evidence="6">
    <location>
        <begin position="293"/>
        <end position="316"/>
    </location>
</feature>
<evidence type="ECO:0000256" key="1">
    <source>
        <dbReference type="ARBA" id="ARBA00004651"/>
    </source>
</evidence>
<evidence type="ECO:0000256" key="2">
    <source>
        <dbReference type="ARBA" id="ARBA00022475"/>
    </source>
</evidence>
<feature type="transmembrane region" description="Helical" evidence="6">
    <location>
        <begin position="20"/>
        <end position="39"/>
    </location>
</feature>
<dbReference type="STRING" id="660517.SAMN04487946_104196"/>
<evidence type="ECO:0000256" key="4">
    <source>
        <dbReference type="ARBA" id="ARBA00022989"/>
    </source>
</evidence>
<dbReference type="InterPro" id="IPR043428">
    <property type="entry name" value="LivM-like"/>
</dbReference>
<dbReference type="InterPro" id="IPR001851">
    <property type="entry name" value="ABC_transp_permease"/>
</dbReference>
<keyword evidence="4 6" id="KW-1133">Transmembrane helix</keyword>
<sequence>MSSRMADARELIRGSARRPLLAVGVLVLLTVPILAPGQSSLATEALIFALFAISVDIVLGYAGLLTLAPAAFFGLGAYSVAKVVVDYGQSFWLGFPVAIVLAIALAVVIGYIPIKQRIGNVYFVLFTLAFGAIVTDFTTVTTSLTGGSNGLGFFSPPEVLGIDLGDGLPYYYFTLLIVAVFGLGIYRLISSDYGDVLNATRQNELRMRYLGYDTNRELMIAWIVSAAVSALAGAVYVGMVGIASPSLVSFGLTGDVIIWIIVGGTGTLLGPFLAAIALVFTQELLQTIWQGGYRLLLGLLFVVFVFVFPDGLIGLIRGDE</sequence>
<dbReference type="GO" id="GO:0005886">
    <property type="term" value="C:plasma membrane"/>
    <property type="evidence" value="ECO:0007669"/>
    <property type="project" value="UniProtKB-SubCell"/>
</dbReference>
<dbReference type="CDD" id="cd06581">
    <property type="entry name" value="TM_PBP1_LivM_like"/>
    <property type="match status" value="1"/>
</dbReference>
<evidence type="ECO:0000256" key="6">
    <source>
        <dbReference type="SAM" id="Phobius"/>
    </source>
</evidence>
<evidence type="ECO:0000256" key="5">
    <source>
        <dbReference type="ARBA" id="ARBA00023136"/>
    </source>
</evidence>
<dbReference type="RefSeq" id="WP_089766765.1">
    <property type="nucleotide sequence ID" value="NZ_FNPB01000004.1"/>
</dbReference>
<dbReference type="OrthoDB" id="30958at2157"/>
<dbReference type="AlphaFoldDB" id="A0A1H3FVQ8"/>
<keyword evidence="5 6" id="KW-0472">Membrane</keyword>
<dbReference type="GO" id="GO:0015658">
    <property type="term" value="F:branched-chain amino acid transmembrane transporter activity"/>
    <property type="evidence" value="ECO:0007669"/>
    <property type="project" value="InterPro"/>
</dbReference>
<proteinExistence type="predicted"/>
<keyword evidence="3 6" id="KW-0812">Transmembrane</keyword>
<feature type="transmembrane region" description="Helical" evidence="6">
    <location>
        <begin position="170"/>
        <end position="189"/>
    </location>
</feature>
<feature type="transmembrane region" description="Helical" evidence="6">
    <location>
        <begin position="121"/>
        <end position="144"/>
    </location>
</feature>
<dbReference type="EMBL" id="FNPB01000004">
    <property type="protein sequence ID" value="SDX94915.1"/>
    <property type="molecule type" value="Genomic_DNA"/>
</dbReference>
<feature type="transmembrane region" description="Helical" evidence="6">
    <location>
        <begin position="218"/>
        <end position="244"/>
    </location>
</feature>
<dbReference type="PANTHER" id="PTHR30482:SF17">
    <property type="entry name" value="ABC TRANSPORTER ATP-BINDING PROTEIN"/>
    <property type="match status" value="1"/>
</dbReference>
<accession>A0A1H3FVQ8</accession>
<dbReference type="Proteomes" id="UP000199170">
    <property type="component" value="Unassembled WGS sequence"/>
</dbReference>
<protein>
    <submittedName>
        <fullName evidence="7">Branched-chain amino acid transport system permease protein</fullName>
    </submittedName>
</protein>
<evidence type="ECO:0000313" key="8">
    <source>
        <dbReference type="Proteomes" id="UP000199170"/>
    </source>
</evidence>
<evidence type="ECO:0000256" key="3">
    <source>
        <dbReference type="ARBA" id="ARBA00022692"/>
    </source>
</evidence>
<dbReference type="Pfam" id="PF02653">
    <property type="entry name" value="BPD_transp_2"/>
    <property type="match status" value="1"/>
</dbReference>
<organism evidence="7 8">
    <name type="scientific">Halobellus clavatus</name>
    <dbReference type="NCBI Taxonomy" id="660517"/>
    <lineage>
        <taxon>Archaea</taxon>
        <taxon>Methanobacteriati</taxon>
        <taxon>Methanobacteriota</taxon>
        <taxon>Stenosarchaea group</taxon>
        <taxon>Halobacteria</taxon>
        <taxon>Halobacteriales</taxon>
        <taxon>Haloferacaceae</taxon>
        <taxon>Halobellus</taxon>
    </lineage>
</organism>
<feature type="transmembrane region" description="Helical" evidence="6">
    <location>
        <begin position="256"/>
        <end position="281"/>
    </location>
</feature>
<name>A0A1H3FVQ8_9EURY</name>
<gene>
    <name evidence="7" type="ORF">SAMN04487946_104196</name>
</gene>
<keyword evidence="2" id="KW-1003">Cell membrane</keyword>
<keyword evidence="8" id="KW-1185">Reference proteome</keyword>
<reference evidence="8" key="1">
    <citation type="submission" date="2016-10" db="EMBL/GenBank/DDBJ databases">
        <authorList>
            <person name="Varghese N."/>
            <person name="Submissions S."/>
        </authorList>
    </citation>
    <scope>NUCLEOTIDE SEQUENCE [LARGE SCALE GENOMIC DNA]</scope>
    <source>
        <strain evidence="8">CGMCC 1.10118</strain>
    </source>
</reference>
<feature type="transmembrane region" description="Helical" evidence="6">
    <location>
        <begin position="91"/>
        <end position="114"/>
    </location>
</feature>
<comment type="subcellular location">
    <subcellularLocation>
        <location evidence="1">Cell membrane</location>
        <topology evidence="1">Multi-pass membrane protein</topology>
    </subcellularLocation>
</comment>